<organism evidence="8">
    <name type="scientific">uncultured Thiotrichaceae bacterium</name>
    <dbReference type="NCBI Taxonomy" id="298394"/>
    <lineage>
        <taxon>Bacteria</taxon>
        <taxon>Pseudomonadati</taxon>
        <taxon>Pseudomonadota</taxon>
        <taxon>Gammaproteobacteria</taxon>
        <taxon>Thiotrichales</taxon>
        <taxon>Thiotrichaceae</taxon>
        <taxon>environmental samples</taxon>
    </lineage>
</organism>
<keyword evidence="4 7" id="KW-0812">Transmembrane</keyword>
<evidence type="ECO:0000256" key="1">
    <source>
        <dbReference type="ARBA" id="ARBA00004651"/>
    </source>
</evidence>
<evidence type="ECO:0000313" key="8">
    <source>
        <dbReference type="EMBL" id="CAA6815869.1"/>
    </source>
</evidence>
<accession>A0A6S6THB9</accession>
<dbReference type="AlphaFoldDB" id="A0A6S6THB9"/>
<evidence type="ECO:0000256" key="3">
    <source>
        <dbReference type="ARBA" id="ARBA00022475"/>
    </source>
</evidence>
<protein>
    <submittedName>
        <fullName evidence="8">DUF350 domain-containing protein</fullName>
    </submittedName>
</protein>
<keyword evidence="5 7" id="KW-1133">Transmembrane helix</keyword>
<sequence length="70" mass="7769">MTELSFTYIFTTIFYGVLGFGMFLLSLWVMERLTPFSIEKKITEENNIALGIIVGAVVISLGLIYASVVS</sequence>
<evidence type="ECO:0000256" key="6">
    <source>
        <dbReference type="ARBA" id="ARBA00023136"/>
    </source>
</evidence>
<feature type="transmembrane region" description="Helical" evidence="7">
    <location>
        <begin position="6"/>
        <end position="28"/>
    </location>
</feature>
<comment type="similarity">
    <text evidence="2">Belongs to the UPF0719 family.</text>
</comment>
<keyword evidence="6 7" id="KW-0472">Membrane</keyword>
<feature type="transmembrane region" description="Helical" evidence="7">
    <location>
        <begin position="48"/>
        <end position="68"/>
    </location>
</feature>
<reference evidence="8" key="1">
    <citation type="submission" date="2020-01" db="EMBL/GenBank/DDBJ databases">
        <authorList>
            <person name="Meier V. D."/>
            <person name="Meier V D."/>
        </authorList>
    </citation>
    <scope>NUCLEOTIDE SEQUENCE</scope>
    <source>
        <strain evidence="8">HLG_WM_MAG_08</strain>
    </source>
</reference>
<keyword evidence="3" id="KW-1003">Cell membrane</keyword>
<name>A0A6S6THB9_9GAMM</name>
<evidence type="ECO:0000256" key="2">
    <source>
        <dbReference type="ARBA" id="ARBA00005779"/>
    </source>
</evidence>
<proteinExistence type="inferred from homology"/>
<evidence type="ECO:0000256" key="7">
    <source>
        <dbReference type="SAM" id="Phobius"/>
    </source>
</evidence>
<comment type="subcellular location">
    <subcellularLocation>
        <location evidence="1">Cell membrane</location>
        <topology evidence="1">Multi-pass membrane protein</topology>
    </subcellularLocation>
</comment>
<dbReference type="EMBL" id="CACVAV010000254">
    <property type="protein sequence ID" value="CAA6815869.1"/>
    <property type="molecule type" value="Genomic_DNA"/>
</dbReference>
<evidence type="ECO:0000256" key="5">
    <source>
        <dbReference type="ARBA" id="ARBA00022989"/>
    </source>
</evidence>
<evidence type="ECO:0000256" key="4">
    <source>
        <dbReference type="ARBA" id="ARBA00022692"/>
    </source>
</evidence>
<dbReference type="Pfam" id="PF03994">
    <property type="entry name" value="DUF350"/>
    <property type="match status" value="1"/>
</dbReference>
<dbReference type="InterPro" id="IPR007140">
    <property type="entry name" value="DUF350"/>
</dbReference>
<dbReference type="GO" id="GO:0005886">
    <property type="term" value="C:plasma membrane"/>
    <property type="evidence" value="ECO:0007669"/>
    <property type="project" value="UniProtKB-SubCell"/>
</dbReference>
<gene>
    <name evidence="8" type="ORF">HELGO_WM45582</name>
</gene>